<reference evidence="2 3" key="1">
    <citation type="submission" date="2023-06" db="EMBL/GenBank/DDBJ databases">
        <title>Cellulomonas sp. MW9 Whole genome sequence.</title>
        <authorList>
            <person name="Park S."/>
        </authorList>
    </citation>
    <scope>NUCLEOTIDE SEQUENCE [LARGE SCALE GENOMIC DNA]</scope>
    <source>
        <strain evidence="2 3">MW9</strain>
    </source>
</reference>
<evidence type="ECO:0000313" key="3">
    <source>
        <dbReference type="Proteomes" id="UP001321453"/>
    </source>
</evidence>
<dbReference type="Proteomes" id="UP001321453">
    <property type="component" value="Unassembled WGS sequence"/>
</dbReference>
<sequence>MSAIDPLINPPARLVLMTTLTAVTEAEFATLRDRLDVSDSVLSKHVSALGTAGYVTSRKGTHRGRRTTWIALTSRGRGALAEHVAALRALIDGI</sequence>
<dbReference type="SUPFAM" id="SSF46785">
    <property type="entry name" value="Winged helix' DNA-binding domain"/>
    <property type="match status" value="1"/>
</dbReference>
<dbReference type="Gene3D" id="1.10.10.10">
    <property type="entry name" value="Winged helix-like DNA-binding domain superfamily/Winged helix DNA-binding domain"/>
    <property type="match status" value="1"/>
</dbReference>
<organism evidence="2 3">
    <name type="scientific">Cellulomonas edaphi</name>
    <dbReference type="NCBI Taxonomy" id="3053468"/>
    <lineage>
        <taxon>Bacteria</taxon>
        <taxon>Bacillati</taxon>
        <taxon>Actinomycetota</taxon>
        <taxon>Actinomycetes</taxon>
        <taxon>Micrococcales</taxon>
        <taxon>Cellulomonadaceae</taxon>
        <taxon>Cellulomonas</taxon>
    </lineage>
</organism>
<proteinExistence type="predicted"/>
<protein>
    <submittedName>
        <fullName evidence="2">Transcriptional regulator</fullName>
    </submittedName>
</protein>
<accession>A0ABT7S384</accession>
<dbReference type="PANTHER" id="PTHR37318:SF1">
    <property type="entry name" value="BSL7504 PROTEIN"/>
    <property type="match status" value="1"/>
</dbReference>
<dbReference type="InterPro" id="IPR027395">
    <property type="entry name" value="WH_DNA-bd_dom"/>
</dbReference>
<dbReference type="InterPro" id="IPR036388">
    <property type="entry name" value="WH-like_DNA-bd_sf"/>
</dbReference>
<evidence type="ECO:0000313" key="2">
    <source>
        <dbReference type="EMBL" id="MDM7830078.1"/>
    </source>
</evidence>
<dbReference type="RefSeq" id="WP_289444723.1">
    <property type="nucleotide sequence ID" value="NZ_JAUCGR010000001.1"/>
</dbReference>
<dbReference type="EMBL" id="JAUCGR010000001">
    <property type="protein sequence ID" value="MDM7830078.1"/>
    <property type="molecule type" value="Genomic_DNA"/>
</dbReference>
<dbReference type="Pfam" id="PF13601">
    <property type="entry name" value="HTH_34"/>
    <property type="match status" value="1"/>
</dbReference>
<gene>
    <name evidence="2" type="ORF">QRT05_01915</name>
</gene>
<dbReference type="InterPro" id="IPR036390">
    <property type="entry name" value="WH_DNA-bd_sf"/>
</dbReference>
<name>A0ABT7S384_9CELL</name>
<feature type="domain" description="Winged helix DNA-binding" evidence="1">
    <location>
        <begin position="13"/>
        <end position="91"/>
    </location>
</feature>
<keyword evidence="3" id="KW-1185">Reference proteome</keyword>
<dbReference type="PANTHER" id="PTHR37318">
    <property type="entry name" value="BSL7504 PROTEIN"/>
    <property type="match status" value="1"/>
</dbReference>
<comment type="caution">
    <text evidence="2">The sequence shown here is derived from an EMBL/GenBank/DDBJ whole genome shotgun (WGS) entry which is preliminary data.</text>
</comment>
<evidence type="ECO:0000259" key="1">
    <source>
        <dbReference type="Pfam" id="PF13601"/>
    </source>
</evidence>